<dbReference type="SUPFAM" id="SSF69318">
    <property type="entry name" value="Integrin alpha N-terminal domain"/>
    <property type="match status" value="1"/>
</dbReference>
<dbReference type="Pfam" id="PF18962">
    <property type="entry name" value="Por_Secre_tail"/>
    <property type="match status" value="1"/>
</dbReference>
<dbReference type="InterPro" id="IPR028994">
    <property type="entry name" value="Integrin_alpha_N"/>
</dbReference>
<dbReference type="InterPro" id="IPR026444">
    <property type="entry name" value="Secre_tail"/>
</dbReference>
<sequence length="745" mass="85464">MEKQLVCQAAFIFIYLKANMERRVVRLVLLNRIKLKKLLEGIKFPPMKWMILLVLILGSMALFSVIEIKQEIPFGSFEPNIYSPIIINRETDTLLSILCYTGDYNNAIYKWSKYQFEFLDFIKGGWIRGIGDFDSDGFLDLMGINPSDSNMIFIIEQLYKDSISKEWTWKLKMNENGEYHCFGVTSLLKGDGKNRIFGAPNPNTTYNDPYGWFYMDSDSDDSYYFAYKDTFKRKVYAMDIGYMDNDSLLDIVTMTHLGHKVYESKNMNQDSFVSVFDTTLAGTYYVKLIGDIDKDGYNDYVFGGKAYDQSPAEWLHDLFECDGDNHYFKKWSRWQRKDYGPSGSVGSGCGGTAGDMDGDGYDELVLCAGSILEIFKVMGNDSFELIWSMDNDTFSGSSVIMADMNGNCRKEIIWSGESDPLLPYTYGIDMMKTYIIEWRMLNSPDTIIYGNTMVPDSLTSDSFFIFNEGRDTILVDSIRFKNQEFFVDTELTYPLKIYPDDSMKIKTGFYAESTGYYQSEMYVYGDKNKYITTLKGGLGVECRIDSIKASDGFVAQSGVDGDDYVIIYFHGLTNQPKIDSSNIDKILQLNNEHSWLNIDSAYWLPRLIQKDRLRIEFRDTSSTVLVGDTVYPDSLTIQETLLKVPCFNPTVINGNFSPAGNNEKKLLIEVENNDLKIEISEQYIIWNTLTEGMLMLYDITGREVIREESKGGKHKTNVKNLKKGIYFIKLKTPSHTIVKKLLKFE</sequence>
<reference evidence="3 4" key="1">
    <citation type="journal article" date="2018" name="Nat. Biotechnol.">
        <title>A standardized bacterial taxonomy based on genome phylogeny substantially revises the tree of life.</title>
        <authorList>
            <person name="Parks D.H."/>
            <person name="Chuvochina M."/>
            <person name="Waite D.W."/>
            <person name="Rinke C."/>
            <person name="Skarshewski A."/>
            <person name="Chaumeil P.A."/>
            <person name="Hugenholtz P."/>
        </authorList>
    </citation>
    <scope>NUCLEOTIDE SEQUENCE [LARGE SCALE GENOMIC DNA]</scope>
    <source>
        <strain evidence="3">UBA7921</strain>
    </source>
</reference>
<evidence type="ECO:0000256" key="1">
    <source>
        <dbReference type="SAM" id="Phobius"/>
    </source>
</evidence>
<keyword evidence="1" id="KW-1133">Transmembrane helix</keyword>
<dbReference type="EMBL" id="DMCX01000013">
    <property type="protein sequence ID" value="HAF07159.1"/>
    <property type="molecule type" value="Genomic_DNA"/>
</dbReference>
<comment type="caution">
    <text evidence="3">The sequence shown here is derived from an EMBL/GenBank/DDBJ whole genome shotgun (WGS) entry which is preliminary data.</text>
</comment>
<keyword evidence="1" id="KW-0812">Transmembrane</keyword>
<evidence type="ECO:0000259" key="2">
    <source>
        <dbReference type="Pfam" id="PF18962"/>
    </source>
</evidence>
<feature type="transmembrane region" description="Helical" evidence="1">
    <location>
        <begin position="49"/>
        <end position="66"/>
    </location>
</feature>
<dbReference type="NCBIfam" id="TIGR04183">
    <property type="entry name" value="Por_Secre_tail"/>
    <property type="match status" value="1"/>
</dbReference>
<dbReference type="Gene3D" id="2.130.10.130">
    <property type="entry name" value="Integrin alpha, N-terminal"/>
    <property type="match status" value="1"/>
</dbReference>
<organism evidence="3 4">
    <name type="scientific">candidate division WOR-3 bacterium</name>
    <dbReference type="NCBI Taxonomy" id="2052148"/>
    <lineage>
        <taxon>Bacteria</taxon>
        <taxon>Bacteria division WOR-3</taxon>
    </lineage>
</organism>
<dbReference type="Proteomes" id="UP000262454">
    <property type="component" value="Unassembled WGS sequence"/>
</dbReference>
<evidence type="ECO:0000313" key="3">
    <source>
        <dbReference type="EMBL" id="HAF07159.1"/>
    </source>
</evidence>
<dbReference type="AlphaFoldDB" id="A0A348MJD3"/>
<proteinExistence type="predicted"/>
<feature type="domain" description="Secretion system C-terminal sorting" evidence="2">
    <location>
        <begin position="690"/>
        <end position="741"/>
    </location>
</feature>
<protein>
    <recommendedName>
        <fullName evidence="2">Secretion system C-terminal sorting domain-containing protein</fullName>
    </recommendedName>
</protein>
<evidence type="ECO:0000313" key="4">
    <source>
        <dbReference type="Proteomes" id="UP000262454"/>
    </source>
</evidence>
<accession>A0A348MJD3</accession>
<name>A0A348MJD3_UNCW3</name>
<keyword evidence="1" id="KW-0472">Membrane</keyword>
<gene>
    <name evidence="3" type="ORF">DCG82_01995</name>
</gene>